<dbReference type="Pfam" id="PF04956">
    <property type="entry name" value="TrbC"/>
    <property type="match status" value="1"/>
</dbReference>
<gene>
    <name evidence="2" type="ORF">GGD71_006389</name>
</gene>
<organism evidence="2 3">
    <name type="scientific">Variovorax guangxiensis</name>
    <dbReference type="NCBI Taxonomy" id="1775474"/>
    <lineage>
        <taxon>Bacteria</taxon>
        <taxon>Pseudomonadati</taxon>
        <taxon>Pseudomonadota</taxon>
        <taxon>Betaproteobacteria</taxon>
        <taxon>Burkholderiales</taxon>
        <taxon>Comamonadaceae</taxon>
        <taxon>Variovorax</taxon>
    </lineage>
</organism>
<dbReference type="RefSeq" id="WP_260319586.1">
    <property type="nucleotide sequence ID" value="NZ_JACIFZ010000013.1"/>
</dbReference>
<feature type="transmembrane region" description="Helical" evidence="1">
    <location>
        <begin position="37"/>
        <end position="57"/>
    </location>
</feature>
<evidence type="ECO:0000313" key="2">
    <source>
        <dbReference type="EMBL" id="MBB4225576.1"/>
    </source>
</evidence>
<feature type="transmembrane region" description="Helical" evidence="1">
    <location>
        <begin position="69"/>
        <end position="91"/>
    </location>
</feature>
<keyword evidence="1" id="KW-0472">Membrane</keyword>
<name>A0A840FSI0_9BURK</name>
<sequence>MTAYLIHRAKPLTWSGSTAAPERPSPVHARDRRPGRAALLLVAVLAASLPAIAFGGSPFATGANATQQQLVAILTPLAAVAVMVSGAMAWFGRLSWWWMVAVVIGTVLVFGGPQIVSWIRGLFGV</sequence>
<keyword evidence="1" id="KW-1133">Transmembrane helix</keyword>
<dbReference type="Proteomes" id="UP000524450">
    <property type="component" value="Unassembled WGS sequence"/>
</dbReference>
<keyword evidence="1" id="KW-0812">Transmembrane</keyword>
<evidence type="ECO:0000313" key="3">
    <source>
        <dbReference type="Proteomes" id="UP000524450"/>
    </source>
</evidence>
<dbReference type="InterPro" id="IPR007039">
    <property type="entry name" value="TrbC/VirB2"/>
</dbReference>
<evidence type="ECO:0000256" key="1">
    <source>
        <dbReference type="SAM" id="Phobius"/>
    </source>
</evidence>
<protein>
    <submittedName>
        <fullName evidence="2">Type IV secretion system protein VirB2</fullName>
    </submittedName>
</protein>
<proteinExistence type="predicted"/>
<comment type="caution">
    <text evidence="2">The sequence shown here is derived from an EMBL/GenBank/DDBJ whole genome shotgun (WGS) entry which is preliminary data.</text>
</comment>
<accession>A0A840FSI0</accession>
<reference evidence="2 3" key="1">
    <citation type="submission" date="2020-08" db="EMBL/GenBank/DDBJ databases">
        <title>Genomic Encyclopedia of Type Strains, Phase IV (KMG-V): Genome sequencing to study the core and pangenomes of soil and plant-associated prokaryotes.</title>
        <authorList>
            <person name="Whitman W."/>
        </authorList>
    </citation>
    <scope>NUCLEOTIDE SEQUENCE [LARGE SCALE GENOMIC DNA]</scope>
    <source>
        <strain evidence="2 3">34/80</strain>
    </source>
</reference>
<feature type="transmembrane region" description="Helical" evidence="1">
    <location>
        <begin position="98"/>
        <end position="119"/>
    </location>
</feature>
<dbReference type="AlphaFoldDB" id="A0A840FSI0"/>
<dbReference type="EMBL" id="JACIFZ010000013">
    <property type="protein sequence ID" value="MBB4225576.1"/>
    <property type="molecule type" value="Genomic_DNA"/>
</dbReference>